<reference evidence="1" key="1">
    <citation type="submission" date="2016-08" db="EMBL/GenBank/DDBJ databases">
        <authorList>
            <person name="Ngugi D.K."/>
            <person name="Miyake S."/>
            <person name="Stingl U."/>
        </authorList>
    </citation>
    <scope>NUCLEOTIDE SEQUENCE</scope>
    <source>
        <strain evidence="1">SCG-B11WGA-EpuloA1</strain>
    </source>
</reference>
<dbReference type="EMBL" id="LJDB01000001">
    <property type="protein sequence ID" value="ONI42983.1"/>
    <property type="molecule type" value="Genomic_DNA"/>
</dbReference>
<protein>
    <submittedName>
        <fullName evidence="1">Uncharacterized protein</fullName>
    </submittedName>
</protein>
<evidence type="ECO:0000313" key="2">
    <source>
        <dbReference type="Proteomes" id="UP000188605"/>
    </source>
</evidence>
<comment type="caution">
    <text evidence="1">The sequence shown here is derived from an EMBL/GenBank/DDBJ whole genome shotgun (WGS) entry which is preliminary data.</text>
</comment>
<keyword evidence="2" id="KW-1185">Reference proteome</keyword>
<sequence length="766" mass="88232">MLSELLQNKIANLFKRDNRETSMERIKYTFESETLFEHESDAVRYGHTLEHILKNISVIIDNDMQIMGRVAMRIPDEKEVEEILKEYHRWWDMSLEERHKIVLFYYNNAWLKCRPYWFTSFGHLGLDYEDMISLGYKGIKQKAIDRLQKSCNDKQKEFLQGIMICIDALTMFTKRYAASAMEAGKKDISDDLYEISENPPKTFRQAVQMIWLNTLVSQKIAGCGVLNFSRMDKYLQPLYEADIKAGRINRDEALNIIAEFFYRNNEFMEQTDHMSDDTSGTTDTLELAFDDPNYLTVGGLNADGTSAVCDLSYMMVEVANDMKLRNPFMIVRYHDGINEDFWKLCCSAMKSNATVVVYNDDTMIPALKYFNVDSPEVYDYGFWGCNDPNIPGHEGSLRQLWMNMAKPLELALNRGDYPMEPKKAGEERACQFSLEDRMMGLMMGPYYGIKTKPLDEIKTMQEFLDVYEEQFTYLIGEFRKGFESDLEIERKYTFGKMRFEDCFLKGTIENAVTWTEGGTKYHKIVTQGSGLASVINSLYVIEEVVFNKKELTLSELAEMLRKNYVGYEDWQLKFKNKYAKFGNDIEEVDKYAKILTDIFIRAVDKFNGPEYLYQMWATYSTDRAFTLMGEQVGATPDGRFQKDPLSENQSPADGSDLAGVTAMLNSLSHVPFEYITGGPLNLRLHPSAIAGEAGVDTLAALFKTYMQNGGMQLQINVIDAQTLKAALKDPDKYRSLCVRVTGYSAYFVEMGEKAQQEFIERTEHTI</sequence>
<proteinExistence type="predicted"/>
<gene>
    <name evidence="1" type="ORF">AN396_00025</name>
</gene>
<evidence type="ECO:0000313" key="1">
    <source>
        <dbReference type="EMBL" id="ONI42983.1"/>
    </source>
</evidence>
<accession>A0ACC8XH51</accession>
<organism evidence="1 2">
    <name type="scientific">Candidatus Epulonipiscium fishelsonii</name>
    <dbReference type="NCBI Taxonomy" id="77094"/>
    <lineage>
        <taxon>Bacteria</taxon>
        <taxon>Bacillati</taxon>
        <taxon>Bacillota</taxon>
        <taxon>Clostridia</taxon>
        <taxon>Lachnospirales</taxon>
        <taxon>Lachnospiraceae</taxon>
        <taxon>Candidatus Epulonipiscium</taxon>
    </lineage>
</organism>
<name>A0ACC8XH51_9FIRM</name>
<dbReference type="Proteomes" id="UP000188605">
    <property type="component" value="Unassembled WGS sequence"/>
</dbReference>